<protein>
    <submittedName>
        <fullName evidence="2">SMI1/KNR4 family protein</fullName>
    </submittedName>
</protein>
<gene>
    <name evidence="2" type="ORF">V6668_17355</name>
</gene>
<dbReference type="EMBL" id="CP145892">
    <property type="protein sequence ID" value="WWP18277.1"/>
    <property type="molecule type" value="Genomic_DNA"/>
</dbReference>
<evidence type="ECO:0000259" key="1">
    <source>
        <dbReference type="SMART" id="SM00860"/>
    </source>
</evidence>
<name>A0ABD8AL56_PAEAM</name>
<dbReference type="InterPro" id="IPR018958">
    <property type="entry name" value="Knr4/Smi1-like_dom"/>
</dbReference>
<reference evidence="2 3" key="1">
    <citation type="submission" date="2024-02" db="EMBL/GenBank/DDBJ databases">
        <title>Complete sequences of two Paenibacillus sp. strains and one Lysinibacillus strain isolated from the environment on STAA medium highlight biotechnological potential.</title>
        <authorList>
            <person name="Attere S.A."/>
            <person name="Piche L.C."/>
            <person name="Intertaglia L."/>
            <person name="Lami R."/>
            <person name="Charette S.J."/>
            <person name="Vincent A.T."/>
        </authorList>
    </citation>
    <scope>NUCLEOTIDE SEQUENCE [LARGE SCALE GENOMIC DNA]</scope>
    <source>
        <strain evidence="2 3">Y5S-7</strain>
    </source>
</reference>
<dbReference type="InterPro" id="IPR037883">
    <property type="entry name" value="Knr4/Smi1-like_sf"/>
</dbReference>
<dbReference type="Pfam" id="PF09346">
    <property type="entry name" value="SMI1_KNR4"/>
    <property type="match status" value="1"/>
</dbReference>
<dbReference type="SUPFAM" id="SSF160631">
    <property type="entry name" value="SMI1/KNR4-like"/>
    <property type="match status" value="1"/>
</dbReference>
<dbReference type="Gene3D" id="3.40.1580.10">
    <property type="entry name" value="SMI1/KNR4-like"/>
    <property type="match status" value="1"/>
</dbReference>
<dbReference type="Proteomes" id="UP001364764">
    <property type="component" value="Chromosome"/>
</dbReference>
<proteinExistence type="predicted"/>
<organism evidence="2 3">
    <name type="scientific">Paenibacillus amylolyticus</name>
    <dbReference type="NCBI Taxonomy" id="1451"/>
    <lineage>
        <taxon>Bacteria</taxon>
        <taxon>Bacillati</taxon>
        <taxon>Bacillota</taxon>
        <taxon>Bacilli</taxon>
        <taxon>Bacillales</taxon>
        <taxon>Paenibacillaceae</taxon>
        <taxon>Paenibacillus</taxon>
    </lineage>
</organism>
<dbReference type="GeneID" id="93477270"/>
<evidence type="ECO:0000313" key="3">
    <source>
        <dbReference type="Proteomes" id="UP001364764"/>
    </source>
</evidence>
<sequence length="211" mass="24744">MESSEIFNIVELTLEGLKKRLDSNNSLLIQGSTGYSEPARFTFYPGSSNQEIDSLFEELNLVIPWDYKAFLLNHNGADLFVHPFYGGGIQLYSLNMIRQVYIDYDYVSMIPQGWIPIGSDNGDMLFINTNECIDRFSSYLYWTEMLFVDSAIKVNMNFERWFERLIICNGAHFWNWNNENSERYYRHLQGHIENVNNYDGKNYTLALSKKD</sequence>
<feature type="domain" description="Knr4/Smi1-like" evidence="1">
    <location>
        <begin position="46"/>
        <end position="142"/>
    </location>
</feature>
<dbReference type="SMART" id="SM00860">
    <property type="entry name" value="SMI1_KNR4"/>
    <property type="match status" value="1"/>
</dbReference>
<dbReference type="AlphaFoldDB" id="A0ABD8AL56"/>
<accession>A0ABD8AL56</accession>
<evidence type="ECO:0000313" key="2">
    <source>
        <dbReference type="EMBL" id="WWP18277.1"/>
    </source>
</evidence>
<dbReference type="RefSeq" id="WP_253509045.1">
    <property type="nucleotide sequence ID" value="NZ_CP145892.1"/>
</dbReference>